<evidence type="ECO:0000313" key="3">
    <source>
        <dbReference type="Proteomes" id="UP000184301"/>
    </source>
</evidence>
<proteinExistence type="predicted"/>
<keyword evidence="3" id="KW-1185">Reference proteome</keyword>
<dbReference type="RefSeq" id="WP_143160760.1">
    <property type="nucleotide sequence ID" value="NZ_FQZY01000065.1"/>
</dbReference>
<evidence type="ECO:0000313" key="2">
    <source>
        <dbReference type="EMBL" id="SHK62366.1"/>
    </source>
</evidence>
<dbReference type="OrthoDB" id="2086812at2"/>
<reference evidence="2 3" key="1">
    <citation type="submission" date="2016-11" db="EMBL/GenBank/DDBJ databases">
        <authorList>
            <person name="Jaros S."/>
            <person name="Januszkiewicz K."/>
            <person name="Wedrychowicz H."/>
        </authorList>
    </citation>
    <scope>NUCLEOTIDE SEQUENCE [LARGE SCALE GENOMIC DNA]</scope>
    <source>
        <strain evidence="2 3">DSM 15480</strain>
    </source>
</reference>
<keyword evidence="1" id="KW-1133">Transmembrane helix</keyword>
<keyword evidence="1" id="KW-0472">Membrane</keyword>
<evidence type="ECO:0000256" key="1">
    <source>
        <dbReference type="SAM" id="Phobius"/>
    </source>
</evidence>
<accession>A0A1M6TZJ3</accession>
<protein>
    <submittedName>
        <fullName evidence="2">Uncharacterized protein</fullName>
    </submittedName>
</protein>
<organism evidence="2 3">
    <name type="scientific">Hespellia stercorisuis DSM 15480</name>
    <dbReference type="NCBI Taxonomy" id="1121950"/>
    <lineage>
        <taxon>Bacteria</taxon>
        <taxon>Bacillati</taxon>
        <taxon>Bacillota</taxon>
        <taxon>Clostridia</taxon>
        <taxon>Lachnospirales</taxon>
        <taxon>Lachnospiraceae</taxon>
        <taxon>Hespellia</taxon>
    </lineage>
</organism>
<dbReference type="Proteomes" id="UP000184301">
    <property type="component" value="Unassembled WGS sequence"/>
</dbReference>
<feature type="transmembrane region" description="Helical" evidence="1">
    <location>
        <begin position="64"/>
        <end position="81"/>
    </location>
</feature>
<dbReference type="EMBL" id="FQZY01000065">
    <property type="protein sequence ID" value="SHK62366.1"/>
    <property type="molecule type" value="Genomic_DNA"/>
</dbReference>
<feature type="transmembrane region" description="Helical" evidence="1">
    <location>
        <begin position="37"/>
        <end position="57"/>
    </location>
</feature>
<sequence length="84" mass="9300">MMDNRITKTERIAAILFLIVGALTVMEYVFVRGMFTAPIMIALSILAGVINVAAAAVHRKWMNVLFFILLTVALNMGYFTIGGY</sequence>
<dbReference type="AlphaFoldDB" id="A0A1M6TZJ3"/>
<gene>
    <name evidence="2" type="ORF">SAMN02745243_03361</name>
</gene>
<name>A0A1M6TZJ3_9FIRM</name>
<feature type="transmembrane region" description="Helical" evidence="1">
    <location>
        <begin position="12"/>
        <end position="31"/>
    </location>
</feature>
<keyword evidence="1" id="KW-0812">Transmembrane</keyword>